<organism evidence="3">
    <name type="scientific">Desulfacinum infernum</name>
    <dbReference type="NCBI Taxonomy" id="35837"/>
    <lineage>
        <taxon>Bacteria</taxon>
        <taxon>Pseudomonadati</taxon>
        <taxon>Thermodesulfobacteriota</taxon>
        <taxon>Syntrophobacteria</taxon>
        <taxon>Syntrophobacterales</taxon>
        <taxon>Syntrophobacteraceae</taxon>
        <taxon>Desulfacinum</taxon>
    </lineage>
</organism>
<proteinExistence type="predicted"/>
<dbReference type="EMBL" id="DSTK01000012">
    <property type="protein sequence ID" value="HFK96388.1"/>
    <property type="molecule type" value="Genomic_DNA"/>
</dbReference>
<dbReference type="Gene3D" id="3.20.20.140">
    <property type="entry name" value="Metal-dependent hydrolases"/>
    <property type="match status" value="1"/>
</dbReference>
<dbReference type="GO" id="GO:0016787">
    <property type="term" value="F:hydrolase activity"/>
    <property type="evidence" value="ECO:0007669"/>
    <property type="project" value="UniProtKB-KW"/>
</dbReference>
<dbReference type="PANTHER" id="PTHR21240:SF28">
    <property type="entry name" value="ISO-OROTATE DECARBOXYLASE (EUROFUNG)"/>
    <property type="match status" value="1"/>
</dbReference>
<feature type="domain" description="Amidohydrolase-related" evidence="2">
    <location>
        <begin position="3"/>
        <end position="279"/>
    </location>
</feature>
<dbReference type="PANTHER" id="PTHR21240">
    <property type="entry name" value="2-AMINO-3-CARBOXYLMUCONATE-6-SEMIALDEHYDE DECARBOXYLASE"/>
    <property type="match status" value="1"/>
</dbReference>
<dbReference type="InterPro" id="IPR006680">
    <property type="entry name" value="Amidohydro-rel"/>
</dbReference>
<keyword evidence="3" id="KW-0378">Hydrolase</keyword>
<gene>
    <name evidence="3" type="ORF">ENS06_03560</name>
</gene>
<dbReference type="Pfam" id="PF04909">
    <property type="entry name" value="Amidohydro_2"/>
    <property type="match status" value="1"/>
</dbReference>
<evidence type="ECO:0000256" key="1">
    <source>
        <dbReference type="ARBA" id="ARBA00023239"/>
    </source>
</evidence>
<accession>A0A831ZYJ3</accession>
<dbReference type="CDD" id="cd01292">
    <property type="entry name" value="metallo-dependent_hydrolases"/>
    <property type="match status" value="1"/>
</dbReference>
<name>A0A831ZYJ3_9BACT</name>
<protein>
    <submittedName>
        <fullName evidence="3">Amidohydrolase</fullName>
    </submittedName>
</protein>
<dbReference type="SUPFAM" id="SSF51556">
    <property type="entry name" value="Metallo-dependent hydrolases"/>
    <property type="match status" value="1"/>
</dbReference>
<dbReference type="InterPro" id="IPR032466">
    <property type="entry name" value="Metal_Hydrolase"/>
</dbReference>
<evidence type="ECO:0000259" key="2">
    <source>
        <dbReference type="Pfam" id="PF04909"/>
    </source>
</evidence>
<reference evidence="3" key="1">
    <citation type="journal article" date="2020" name="mSystems">
        <title>Genome- and Community-Level Interaction Insights into Carbon Utilization and Element Cycling Functions of Hydrothermarchaeota in Hydrothermal Sediment.</title>
        <authorList>
            <person name="Zhou Z."/>
            <person name="Liu Y."/>
            <person name="Xu W."/>
            <person name="Pan J."/>
            <person name="Luo Z.H."/>
            <person name="Li M."/>
        </authorList>
    </citation>
    <scope>NUCLEOTIDE SEQUENCE [LARGE SCALE GENOMIC DNA]</scope>
    <source>
        <strain evidence="3">SpSt-456</strain>
    </source>
</reference>
<sequence>MKIDFHVHTFPPDVVADRERFFDGEPAFRSLYGHPKARLADTETVLQAMDQNGVDMAVIFGFPWKDKEKARRHNDYVLESAARRPERFRPLACFDPTADWAMDEAARCLNEGAAGLGELAVYEGEDEGSALEAYGALLALCRDRKRLVLVHANEPVGHLYPGKAPMGLRFYYQLAAKSRNVPLVLAHWGGGIFFYELLKKEAPETLAGVFYDTAASPFLYRSAVYRRAVDIVGRDRILFGSDYPLLPPSRYEKEMDEAGLSPEEKAALLGGNAARLLGLGDAAP</sequence>
<dbReference type="GO" id="GO:0005737">
    <property type="term" value="C:cytoplasm"/>
    <property type="evidence" value="ECO:0007669"/>
    <property type="project" value="TreeGrafter"/>
</dbReference>
<evidence type="ECO:0000313" key="3">
    <source>
        <dbReference type="EMBL" id="HFK96388.1"/>
    </source>
</evidence>
<dbReference type="GO" id="GO:0019748">
    <property type="term" value="P:secondary metabolic process"/>
    <property type="evidence" value="ECO:0007669"/>
    <property type="project" value="TreeGrafter"/>
</dbReference>
<comment type="caution">
    <text evidence="3">The sequence shown here is derived from an EMBL/GenBank/DDBJ whole genome shotgun (WGS) entry which is preliminary data.</text>
</comment>
<dbReference type="GO" id="GO:0016831">
    <property type="term" value="F:carboxy-lyase activity"/>
    <property type="evidence" value="ECO:0007669"/>
    <property type="project" value="InterPro"/>
</dbReference>
<dbReference type="AlphaFoldDB" id="A0A831ZYJ3"/>
<keyword evidence="1" id="KW-0456">Lyase</keyword>
<dbReference type="InterPro" id="IPR032465">
    <property type="entry name" value="ACMSD"/>
</dbReference>